<proteinExistence type="predicted"/>
<evidence type="ECO:0000313" key="3">
    <source>
        <dbReference type="EMBL" id="ERN10984.1"/>
    </source>
</evidence>
<dbReference type="InterPro" id="IPR033140">
    <property type="entry name" value="Lipase_GDXG_put_SER_AS"/>
</dbReference>
<reference evidence="4" key="1">
    <citation type="journal article" date="2013" name="Science">
        <title>The Amborella genome and the evolution of flowering plants.</title>
        <authorList>
            <consortium name="Amborella Genome Project"/>
        </authorList>
    </citation>
    <scope>NUCLEOTIDE SEQUENCE [LARGE SCALE GENOMIC DNA]</scope>
</reference>
<dbReference type="EMBL" id="KI392724">
    <property type="protein sequence ID" value="ERN10984.1"/>
    <property type="molecule type" value="Genomic_DNA"/>
</dbReference>
<dbReference type="Proteomes" id="UP000017836">
    <property type="component" value="Unassembled WGS sequence"/>
</dbReference>
<evidence type="ECO:0000313" key="4">
    <source>
        <dbReference type="Proteomes" id="UP000017836"/>
    </source>
</evidence>
<dbReference type="Pfam" id="PF07859">
    <property type="entry name" value="Abhydrolase_3"/>
    <property type="match status" value="1"/>
</dbReference>
<gene>
    <name evidence="3" type="ORF">AMTR_s00160p00062470</name>
</gene>
<dbReference type="PANTHER" id="PTHR23024">
    <property type="entry name" value="ARYLACETAMIDE DEACETYLASE"/>
    <property type="match status" value="1"/>
</dbReference>
<dbReference type="STRING" id="13333.W1PT03"/>
<dbReference type="KEGG" id="atr:18439168"/>
<name>W1PT03_AMBTC</name>
<dbReference type="Gene3D" id="3.40.50.1820">
    <property type="entry name" value="alpha/beta hydrolase"/>
    <property type="match status" value="1"/>
</dbReference>
<organism evidence="3 4">
    <name type="scientific">Amborella trichopoda</name>
    <dbReference type="NCBI Taxonomy" id="13333"/>
    <lineage>
        <taxon>Eukaryota</taxon>
        <taxon>Viridiplantae</taxon>
        <taxon>Streptophyta</taxon>
        <taxon>Embryophyta</taxon>
        <taxon>Tracheophyta</taxon>
        <taxon>Spermatophyta</taxon>
        <taxon>Magnoliopsida</taxon>
        <taxon>Amborellales</taxon>
        <taxon>Amborellaceae</taxon>
        <taxon>Amborella</taxon>
    </lineage>
</organism>
<dbReference type="GO" id="GO:0016787">
    <property type="term" value="F:hydrolase activity"/>
    <property type="evidence" value="ECO:0007669"/>
    <property type="project" value="InterPro"/>
</dbReference>
<feature type="active site" evidence="1">
    <location>
        <position position="157"/>
    </location>
</feature>
<dbReference type="PANTHER" id="PTHR23024:SF589">
    <property type="entry name" value="CARBOXYLESTERASE 17-RELATED"/>
    <property type="match status" value="1"/>
</dbReference>
<dbReference type="HOGENOM" id="CLU_012494_22_1_1"/>
<protein>
    <recommendedName>
        <fullName evidence="2">Alpha/beta hydrolase fold-3 domain-containing protein</fullName>
    </recommendedName>
</protein>
<evidence type="ECO:0000256" key="1">
    <source>
        <dbReference type="PROSITE-ProRule" id="PRU10038"/>
    </source>
</evidence>
<dbReference type="InterPro" id="IPR029058">
    <property type="entry name" value="AB_hydrolase_fold"/>
</dbReference>
<dbReference type="InterPro" id="IPR013094">
    <property type="entry name" value="AB_hydrolase_3"/>
</dbReference>
<dbReference type="SUPFAM" id="SSF53474">
    <property type="entry name" value="alpha/beta-Hydrolases"/>
    <property type="match status" value="1"/>
</dbReference>
<dbReference type="eggNOG" id="KOG1515">
    <property type="taxonomic scope" value="Eukaryota"/>
</dbReference>
<dbReference type="OMA" id="CIEAIAW"/>
<accession>W1PT03</accession>
<dbReference type="PROSITE" id="PS01174">
    <property type="entry name" value="LIPASE_GDXG_SER"/>
    <property type="match status" value="1"/>
</dbReference>
<keyword evidence="4" id="KW-1185">Reference proteome</keyword>
<feature type="domain" description="Alpha/beta hydrolase fold-3" evidence="2">
    <location>
        <begin position="76"/>
        <end position="284"/>
    </location>
</feature>
<dbReference type="Gramene" id="ERN10984">
    <property type="protein sequence ID" value="ERN10984"/>
    <property type="gene ID" value="AMTR_s00160p00062470"/>
</dbReference>
<dbReference type="InterPro" id="IPR050466">
    <property type="entry name" value="Carboxylest/Gibb_receptor"/>
</dbReference>
<dbReference type="AlphaFoldDB" id="W1PT03"/>
<sequence length="316" mass="35377">MAARDGDKTVVDELPGIVTIYYDGSIVRHNSHTTTPPTEFPTDATVASKDVVLNPVTGLWARLFLPHHQQNVPLAVYFHGGGFCFGDPAWDFYTRFISRLATATSTLWASVAYRLAPEHRLPVGFHDCLDAISSLTTSTDLWLKGTDCRHVFLAGDSAGGDLVYNCALHHCKEPHNRVEIVGLMLFHPGFIKEERSASETDSPKELVQVDATARMALPPGEDKNYFMLNPRVPPVAETRLPPCLVVVGGKDLFRDRQVEFCEKMEGMGQMVEVVWYEEMRHCFMFEEDTENSPEADDMVEKTVSFMERCGGFKKEG</sequence>
<dbReference type="OrthoDB" id="408631at2759"/>
<evidence type="ECO:0000259" key="2">
    <source>
        <dbReference type="Pfam" id="PF07859"/>
    </source>
</evidence>